<dbReference type="RefSeq" id="WP_148813450.1">
    <property type="nucleotide sequence ID" value="NZ_CP043046.1"/>
</dbReference>
<keyword evidence="2" id="KW-1185">Reference proteome</keyword>
<dbReference type="AlphaFoldDB" id="A0A5C0AUA2"/>
<dbReference type="KEGG" id="pacr:FXN63_05155"/>
<evidence type="ECO:0000313" key="1">
    <source>
        <dbReference type="EMBL" id="QEI05296.1"/>
    </source>
</evidence>
<sequence length="182" mass="19333">MIPVFFPLRQPSAVSSAWRTGACLAATLLVAGCSVLPGGGSGPSAAASSQIAELGPIPTAPGVPPPDTPAEAWQMQFAQALHDHQASKVFEGIPQNPLYAIIVLEIELDAKGTLRNVRNMRSPPHGAKERDAAIASVRAGGPYPPPPRQLLKNGVAKFTETWLFNNDRRFRLRSLAAPQSPE</sequence>
<accession>A0A5C0AUA2</accession>
<dbReference type="SUPFAM" id="SSF74653">
    <property type="entry name" value="TolA/TonB C-terminal domain"/>
    <property type="match status" value="1"/>
</dbReference>
<dbReference type="Gene3D" id="3.30.1150.10">
    <property type="match status" value="1"/>
</dbReference>
<reference evidence="1 2" key="1">
    <citation type="submission" date="2019-08" db="EMBL/GenBank/DDBJ databases">
        <title>Amphibian skin-associated Pigmentiphaga: genome sequence and occurrence across geography and hosts.</title>
        <authorList>
            <person name="Bletz M.C."/>
            <person name="Bunk B."/>
            <person name="Sproeer C."/>
            <person name="Biwer P."/>
            <person name="Reiter S."/>
            <person name="Rabemananjara F.C.E."/>
            <person name="Schulz S."/>
            <person name="Overmann J."/>
            <person name="Vences M."/>
        </authorList>
    </citation>
    <scope>NUCLEOTIDE SEQUENCE [LARGE SCALE GENOMIC DNA]</scope>
    <source>
        <strain evidence="1 2">Mada1488</strain>
    </source>
</reference>
<dbReference type="Proteomes" id="UP000325161">
    <property type="component" value="Chromosome"/>
</dbReference>
<protein>
    <recommendedName>
        <fullName evidence="3">Energy transducer TonB</fullName>
    </recommendedName>
</protein>
<evidence type="ECO:0008006" key="3">
    <source>
        <dbReference type="Google" id="ProtNLM"/>
    </source>
</evidence>
<gene>
    <name evidence="1" type="ORF">FXN63_05155</name>
</gene>
<dbReference type="OrthoDB" id="9153348at2"/>
<organism evidence="1 2">
    <name type="scientific">Pigmentiphaga aceris</name>
    <dbReference type="NCBI Taxonomy" id="1940612"/>
    <lineage>
        <taxon>Bacteria</taxon>
        <taxon>Pseudomonadati</taxon>
        <taxon>Pseudomonadota</taxon>
        <taxon>Betaproteobacteria</taxon>
        <taxon>Burkholderiales</taxon>
        <taxon>Alcaligenaceae</taxon>
        <taxon>Pigmentiphaga</taxon>
    </lineage>
</organism>
<proteinExistence type="predicted"/>
<dbReference type="EMBL" id="CP043046">
    <property type="protein sequence ID" value="QEI05296.1"/>
    <property type="molecule type" value="Genomic_DNA"/>
</dbReference>
<evidence type="ECO:0000313" key="2">
    <source>
        <dbReference type="Proteomes" id="UP000325161"/>
    </source>
</evidence>
<name>A0A5C0AUA2_9BURK</name>